<evidence type="ECO:0000313" key="1">
    <source>
        <dbReference type="EMBL" id="SFD34817.1"/>
    </source>
</evidence>
<dbReference type="Proteomes" id="UP000198728">
    <property type="component" value="Unassembled WGS sequence"/>
</dbReference>
<organism evidence="1 2">
    <name type="scientific">Tropicimonas isoalkanivorans</name>
    <dbReference type="NCBI Taxonomy" id="441112"/>
    <lineage>
        <taxon>Bacteria</taxon>
        <taxon>Pseudomonadati</taxon>
        <taxon>Pseudomonadota</taxon>
        <taxon>Alphaproteobacteria</taxon>
        <taxon>Rhodobacterales</taxon>
        <taxon>Roseobacteraceae</taxon>
        <taxon>Tropicimonas</taxon>
    </lineage>
</organism>
<evidence type="ECO:0000313" key="2">
    <source>
        <dbReference type="Proteomes" id="UP000198728"/>
    </source>
</evidence>
<accession>A0A1I1RLC1</accession>
<proteinExistence type="predicted"/>
<keyword evidence="2" id="KW-1185">Reference proteome</keyword>
<dbReference type="AlphaFoldDB" id="A0A1I1RLC1"/>
<reference evidence="1 2" key="1">
    <citation type="submission" date="2016-10" db="EMBL/GenBank/DDBJ databases">
        <authorList>
            <person name="de Groot N.N."/>
        </authorList>
    </citation>
    <scope>NUCLEOTIDE SEQUENCE [LARGE SCALE GENOMIC DNA]</scope>
    <source>
        <strain evidence="1 2">DSM 19548</strain>
    </source>
</reference>
<sequence length="101" mass="11047">MPHHKSCSGFVLPWRGSTKKPSDGAKDILRGEIVTYDAYLAGRVYGYVIDQGGEEVDACWGFFGHYELDCLSEARAVVDHLILREVQRPAAAKQGASPPPS</sequence>
<dbReference type="EMBL" id="FOLG01000040">
    <property type="protein sequence ID" value="SFD34817.1"/>
    <property type="molecule type" value="Genomic_DNA"/>
</dbReference>
<dbReference type="STRING" id="441112.SAMN04488094_1403"/>
<name>A0A1I1RLC1_9RHOB</name>
<protein>
    <submittedName>
        <fullName evidence="1">Uncharacterized protein</fullName>
    </submittedName>
</protein>
<gene>
    <name evidence="1" type="ORF">SAMN04488094_1403</name>
</gene>